<comment type="caution">
    <text evidence="7">The sequence shown here is derived from an EMBL/GenBank/DDBJ whole genome shotgun (WGS) entry which is preliminary data.</text>
</comment>
<dbReference type="Pfam" id="PF04192">
    <property type="entry name" value="Utp21"/>
    <property type="match status" value="1"/>
</dbReference>
<gene>
    <name evidence="7" type="primary">UTP21</name>
    <name evidence="7" type="ORF">OHK93_004289</name>
</gene>
<dbReference type="PANTHER" id="PTHR22840:SF12">
    <property type="entry name" value="WD REPEAT-CONTAINING PROTEIN 36"/>
    <property type="match status" value="1"/>
</dbReference>
<organism evidence="7 8">
    <name type="scientific">Ramalina farinacea</name>
    <dbReference type="NCBI Taxonomy" id="258253"/>
    <lineage>
        <taxon>Eukaryota</taxon>
        <taxon>Fungi</taxon>
        <taxon>Dikarya</taxon>
        <taxon>Ascomycota</taxon>
        <taxon>Pezizomycotina</taxon>
        <taxon>Lecanoromycetes</taxon>
        <taxon>OSLEUM clade</taxon>
        <taxon>Lecanoromycetidae</taxon>
        <taxon>Lecanorales</taxon>
        <taxon>Lecanorineae</taxon>
        <taxon>Ramalinaceae</taxon>
        <taxon>Ramalina</taxon>
    </lineage>
</organism>
<evidence type="ECO:0000256" key="4">
    <source>
        <dbReference type="SAM" id="MobiDB-lite"/>
    </source>
</evidence>
<dbReference type="Gene3D" id="2.130.10.10">
    <property type="entry name" value="YVTN repeat-like/Quinoprotein amine dehydrogenase"/>
    <property type="match status" value="2"/>
</dbReference>
<keyword evidence="1 3" id="KW-0853">WD repeat</keyword>
<dbReference type="GO" id="GO:0006364">
    <property type="term" value="P:rRNA processing"/>
    <property type="evidence" value="ECO:0007669"/>
    <property type="project" value="InterPro"/>
</dbReference>
<feature type="region of interest" description="Disordered" evidence="4">
    <location>
        <begin position="1"/>
        <end position="23"/>
    </location>
</feature>
<accession>A0AA43QI68</accession>
<dbReference type="InterPro" id="IPR015943">
    <property type="entry name" value="WD40/YVTN_repeat-like_dom_sf"/>
</dbReference>
<reference evidence="7" key="1">
    <citation type="journal article" date="2023" name="Genome Biol. Evol.">
        <title>First Whole Genome Sequence and Flow Cytometry Genome Size Data for the Lichen-Forming Fungus Ramalina farinacea (Ascomycota).</title>
        <authorList>
            <person name="Llewellyn T."/>
            <person name="Mian S."/>
            <person name="Hill R."/>
            <person name="Leitch I.J."/>
            <person name="Gaya E."/>
        </authorList>
    </citation>
    <scope>NUCLEOTIDE SEQUENCE</scope>
    <source>
        <strain evidence="7">LIQ254RAFAR</strain>
    </source>
</reference>
<dbReference type="EMBL" id="JAPUFD010000002">
    <property type="protein sequence ID" value="MDI1486099.1"/>
    <property type="molecule type" value="Genomic_DNA"/>
</dbReference>
<name>A0AA43QI68_9LECA</name>
<dbReference type="SMART" id="SM00320">
    <property type="entry name" value="WD40"/>
    <property type="match status" value="8"/>
</dbReference>
<feature type="domain" description="WDR36/Utp21 C-terminal" evidence="5">
    <location>
        <begin position="811"/>
        <end position="1032"/>
    </location>
</feature>
<dbReference type="InterPro" id="IPR001680">
    <property type="entry name" value="WD40_rpt"/>
</dbReference>
<dbReference type="SUPFAM" id="SSF50969">
    <property type="entry name" value="YVTN repeat-like/Quinoprotein amine dehydrogenase"/>
    <property type="match status" value="1"/>
</dbReference>
<evidence type="ECO:0000256" key="3">
    <source>
        <dbReference type="PROSITE-ProRule" id="PRU00221"/>
    </source>
</evidence>
<dbReference type="Pfam" id="PF25171">
    <property type="entry name" value="Beta-prop_WDR36-Utp21_1st"/>
    <property type="match status" value="1"/>
</dbReference>
<feature type="repeat" description="WD" evidence="3">
    <location>
        <begin position="611"/>
        <end position="652"/>
    </location>
</feature>
<keyword evidence="2" id="KW-0677">Repeat</keyword>
<dbReference type="AlphaFoldDB" id="A0AA43QI68"/>
<sequence length="1035" mass="112740">MSKDIEETVGSKRRKVTNGDSHPKRNPCIFAPFRTVGLVSPTAVPFTTVSLGKTTFQITTSVGRCLHTYDLRKGLNLVFLTRPQTPFQITATCAWKDRVIAAWGGQSADAQSGIWVFKRGQKVGELEQPMGEPDAIQRVLVFGSWIVGCRSKRVEVWKSSTYEHYTTITPRTSGKASGASLTGALCNAPTFLNKIFVGKRDGCVDIWNISTGRLIYTIQAPSTSSGPVLALEPSPAVSVLAISRADGSIVLQNIRTDIILLSLNTKLSQPSTITSISFRTDGLGAGNDGRKPGIMATAGPDSSDIVLWDLDQGGRVKGKLRGAHHPSILGTNTGGINRVEFLPGQDVMITSGPDNALKSWIFDANSLSATPRILHSRAGHAAPVTTLSFLPSNADGSDAEGKWLMSAGRDQSLWAWSLRRDGQSTELSQGSVQRKAKKLGVLGKKHEAGPSTSMEDLKAPEITSMACSLNRDGGIGAAAGVSSVWTNTSSKKGPADAAETNATGWESVVTAHRGDRYARTWFWGRKKAGRWALESADGTEVTTVAVTGCGTFALVGSAGGSITMFNLQSGILRQKFPSPISPAQARKLKMGLTDGDSLGHGSAAHRYSPGQGKHTRAVTGLMVDNLNRTVFSCSLDGKIKFWDFATGLLQDEIDWYPMSSILASRYHRHNDLLALSCDDLAIRVVDTETKKLVREFWGCLGQICDFCFSNDGRWIIAASMDSVIRVWDLPTSHLINAFRVESPCTALAFSPTGEYLATAHTDSIGVNIWNNRTLFTHVPTRLLGEDEITDVEAPTSSGEGGRRFHPPTTVDQLSFDMISLSLVPKSRWQNLLHLDTIRQRNKPRQPPKAPEKAPFFLPSLGDSTKPSSQPTATNQSSMTNGDAMDITPSERTRISKSSATRNEFSSLLHTSSKSGNYEPFIIHFSTLAPSAADIEIRSLKPEEMPQFVDALTFRLRQKKDFDLVQTWMAVFLRVWGDVVVAAHQDETSVGEEGGEQERLREALNDWRKVQEAEKRRLTELVGFCKGVIGFLRSER</sequence>
<evidence type="ECO:0000256" key="2">
    <source>
        <dbReference type="ARBA" id="ARBA00022737"/>
    </source>
</evidence>
<dbReference type="InterPro" id="IPR059157">
    <property type="entry name" value="WDR36-Utp21_N"/>
</dbReference>
<feature type="compositionally biased region" description="Polar residues" evidence="4">
    <location>
        <begin position="861"/>
        <end position="880"/>
    </location>
</feature>
<evidence type="ECO:0000313" key="8">
    <source>
        <dbReference type="Proteomes" id="UP001161017"/>
    </source>
</evidence>
<dbReference type="PANTHER" id="PTHR22840">
    <property type="entry name" value="WD REPEAT-CONTAINING PROTEIN 36"/>
    <property type="match status" value="1"/>
</dbReference>
<protein>
    <submittedName>
        <fullName evidence="7">rRNA-processing protein utp21</fullName>
    </submittedName>
</protein>
<dbReference type="InterPro" id="IPR036322">
    <property type="entry name" value="WD40_repeat_dom_sf"/>
</dbReference>
<dbReference type="PROSITE" id="PS00678">
    <property type="entry name" value="WD_REPEATS_1"/>
    <property type="match status" value="2"/>
</dbReference>
<dbReference type="InterPro" id="IPR011044">
    <property type="entry name" value="Quino_amine_DH_bsu"/>
</dbReference>
<dbReference type="Proteomes" id="UP001161017">
    <property type="component" value="Unassembled WGS sequence"/>
</dbReference>
<evidence type="ECO:0000313" key="7">
    <source>
        <dbReference type="EMBL" id="MDI1486099.1"/>
    </source>
</evidence>
<dbReference type="InterPro" id="IPR007319">
    <property type="entry name" value="WDR36/Utp21_C"/>
</dbReference>
<keyword evidence="8" id="KW-1185">Reference proteome</keyword>
<dbReference type="PROSITE" id="PS50082">
    <property type="entry name" value="WD_REPEATS_2"/>
    <property type="match status" value="2"/>
</dbReference>
<feature type="region of interest" description="Disordered" evidence="4">
    <location>
        <begin position="838"/>
        <end position="901"/>
    </location>
</feature>
<proteinExistence type="predicted"/>
<evidence type="ECO:0000259" key="5">
    <source>
        <dbReference type="Pfam" id="PF04192"/>
    </source>
</evidence>
<dbReference type="GO" id="GO:0034388">
    <property type="term" value="C:Pwp2p-containing subcomplex of 90S preribosome"/>
    <property type="evidence" value="ECO:0007669"/>
    <property type="project" value="TreeGrafter"/>
</dbReference>
<dbReference type="SUPFAM" id="SSF50978">
    <property type="entry name" value="WD40 repeat-like"/>
    <property type="match status" value="2"/>
</dbReference>
<dbReference type="Pfam" id="PF25168">
    <property type="entry name" value="Beta-prop_WDR36-Utp21_2nd"/>
    <property type="match status" value="1"/>
</dbReference>
<evidence type="ECO:0000256" key="1">
    <source>
        <dbReference type="ARBA" id="ARBA00022574"/>
    </source>
</evidence>
<evidence type="ECO:0000259" key="6">
    <source>
        <dbReference type="Pfam" id="PF25171"/>
    </source>
</evidence>
<feature type="repeat" description="WD" evidence="3">
    <location>
        <begin position="708"/>
        <end position="737"/>
    </location>
</feature>
<dbReference type="InterPro" id="IPR019775">
    <property type="entry name" value="WD40_repeat_CS"/>
</dbReference>
<feature type="domain" description="WDR36/Utp21 N-terminal" evidence="6">
    <location>
        <begin position="58"/>
        <end position="363"/>
    </location>
</feature>
<feature type="compositionally biased region" description="Basic and acidic residues" evidence="4">
    <location>
        <begin position="1"/>
        <end position="10"/>
    </location>
</feature>
<dbReference type="GO" id="GO:0032040">
    <property type="term" value="C:small-subunit processome"/>
    <property type="evidence" value="ECO:0007669"/>
    <property type="project" value="InterPro"/>
</dbReference>